<keyword evidence="2" id="KW-1185">Reference proteome</keyword>
<evidence type="ECO:0000313" key="2">
    <source>
        <dbReference type="Proteomes" id="UP000643165"/>
    </source>
</evidence>
<reference evidence="1 2" key="1">
    <citation type="submission" date="2021-01" db="EMBL/GenBank/DDBJ databases">
        <title>Whole genome shotgun sequence of Verrucosispora lutea NBRC 106530.</title>
        <authorList>
            <person name="Komaki H."/>
            <person name="Tamura T."/>
        </authorList>
    </citation>
    <scope>NUCLEOTIDE SEQUENCE [LARGE SCALE GENOMIC DNA]</scope>
    <source>
        <strain evidence="1 2">NBRC 106530</strain>
    </source>
</reference>
<sequence length="149" mass="16620">MTGTRQHALHAREFLDLVCVANTCVALKSTRLTRMAAAIWQKLGGELSEVPEPLHCFVGSFFPDTSRPAVGSLLAYLLIRLGWEDPQVRPFADYFRLAKIFSREFGGEAPVRPTGLTPETEAVVLSAPVNEDSDAPWPWSWDEWGFSLE</sequence>
<organism evidence="1 2">
    <name type="scientific">Micromonospora lutea</name>
    <dbReference type="NCBI Taxonomy" id="419825"/>
    <lineage>
        <taxon>Bacteria</taxon>
        <taxon>Bacillati</taxon>
        <taxon>Actinomycetota</taxon>
        <taxon>Actinomycetes</taxon>
        <taxon>Micromonosporales</taxon>
        <taxon>Micromonosporaceae</taxon>
        <taxon>Micromonospora</taxon>
    </lineage>
</organism>
<comment type="caution">
    <text evidence="1">The sequence shown here is derived from an EMBL/GenBank/DDBJ whole genome shotgun (WGS) entry which is preliminary data.</text>
</comment>
<proteinExistence type="predicted"/>
<dbReference type="Proteomes" id="UP000643165">
    <property type="component" value="Unassembled WGS sequence"/>
</dbReference>
<accession>A0ABQ4INC6</accession>
<protein>
    <submittedName>
        <fullName evidence="1">Uncharacterized protein</fullName>
    </submittedName>
</protein>
<evidence type="ECO:0000313" key="1">
    <source>
        <dbReference type="EMBL" id="GIJ19387.1"/>
    </source>
</evidence>
<name>A0ABQ4INC6_9ACTN</name>
<gene>
    <name evidence="1" type="ORF">Vlu01_00110</name>
</gene>
<dbReference type="EMBL" id="BOPB01000001">
    <property type="protein sequence ID" value="GIJ19387.1"/>
    <property type="molecule type" value="Genomic_DNA"/>
</dbReference>